<dbReference type="RefSeq" id="YP_009100108.1">
    <property type="nucleotide sequence ID" value="NC_025431.1"/>
</dbReference>
<accession>A0A076YQK9</accession>
<keyword evidence="2" id="KW-1185">Reference proteome</keyword>
<dbReference type="KEGG" id="vg:22109868"/>
<organism evidence="1 2">
    <name type="scientific">Mesorhizobium phage vB_MloP_Lo5R7ANS</name>
    <dbReference type="NCBI Taxonomy" id="1527771"/>
    <lineage>
        <taxon>Viruses</taxon>
        <taxon>Duplodnaviria</taxon>
        <taxon>Heunggongvirae</taxon>
        <taxon>Uroviricota</taxon>
        <taxon>Caudoviricetes</taxon>
        <taxon>Autographivirales</taxon>
        <taxon>Pairvirus</taxon>
        <taxon>Pairvirus Lo5R7ANS</taxon>
    </lineage>
</organism>
<reference evidence="1 2" key="1">
    <citation type="submission" date="2014-07" db="EMBL/GenBank/DDBJ databases">
        <title>Genomic characterization of two T7-like Mesorhizobium loti phages vB_MloP_Lo5R7ANS and vB_MloP_Cp1R7ANS-C2.</title>
        <authorList>
            <person name="Halmillawewa A.P."/>
            <person name="Perry B."/>
            <person name="Gavard R."/>
            <person name="Yost C.K."/>
            <person name="Hynes M.F."/>
        </authorList>
    </citation>
    <scope>NUCLEOTIDE SEQUENCE [LARGE SCALE GENOMIC DNA]</scope>
</reference>
<dbReference type="GeneID" id="22109868"/>
<protein>
    <submittedName>
        <fullName evidence="1">Uncharacterized protein</fullName>
    </submittedName>
</protein>
<evidence type="ECO:0000313" key="2">
    <source>
        <dbReference type="Proteomes" id="UP000201609"/>
    </source>
</evidence>
<gene>
    <name evidence="1" type="ORF">Lo5R7ANS_61</name>
</gene>
<dbReference type="Proteomes" id="UP000201609">
    <property type="component" value="Segment"/>
</dbReference>
<evidence type="ECO:0000313" key="1">
    <source>
        <dbReference type="EMBL" id="AIK68531.1"/>
    </source>
</evidence>
<proteinExistence type="predicted"/>
<name>A0A076YQK9_9CAUD</name>
<sequence>MNITAQNTFTTPVLIQGGNTFDVSVSGTFVATVTLQRSKDGTTNWVDVDTLTEPGEWTGDAGSAWFYRLGVKTGEFTSGTVVVDLFD</sequence>
<dbReference type="EMBL" id="KM199771">
    <property type="protein sequence ID" value="AIK68531.1"/>
    <property type="molecule type" value="Genomic_DNA"/>
</dbReference>